<dbReference type="Proteomes" id="UP000198688">
    <property type="component" value="Chromosome I"/>
</dbReference>
<proteinExistence type="predicted"/>
<evidence type="ECO:0000313" key="1">
    <source>
        <dbReference type="EMBL" id="SDT13309.1"/>
    </source>
</evidence>
<protein>
    <submittedName>
        <fullName evidence="1">Uncharacterized protein</fullName>
    </submittedName>
</protein>
<dbReference type="OrthoDB" id="3394647at2"/>
<organism evidence="1 2">
    <name type="scientific">Actinoplanes derwentensis</name>
    <dbReference type="NCBI Taxonomy" id="113562"/>
    <lineage>
        <taxon>Bacteria</taxon>
        <taxon>Bacillati</taxon>
        <taxon>Actinomycetota</taxon>
        <taxon>Actinomycetes</taxon>
        <taxon>Micromonosporales</taxon>
        <taxon>Micromonosporaceae</taxon>
        <taxon>Actinoplanes</taxon>
    </lineage>
</organism>
<name>A0A1H1XWR5_9ACTN</name>
<dbReference type="RefSeq" id="WP_157751525.1">
    <property type="nucleotide sequence ID" value="NZ_BOMJ01000105.1"/>
</dbReference>
<accession>A0A1H1XWR5</accession>
<keyword evidence="2" id="KW-1185">Reference proteome</keyword>
<dbReference type="STRING" id="113562.SAMN04489716_2608"/>
<reference evidence="1 2" key="1">
    <citation type="submission" date="2016-10" db="EMBL/GenBank/DDBJ databases">
        <authorList>
            <person name="de Groot N.N."/>
        </authorList>
    </citation>
    <scope>NUCLEOTIDE SEQUENCE [LARGE SCALE GENOMIC DNA]</scope>
    <source>
        <strain evidence="1 2">DSM 43941</strain>
    </source>
</reference>
<gene>
    <name evidence="1" type="ORF">SAMN04489716_2608</name>
</gene>
<dbReference type="AlphaFoldDB" id="A0A1H1XWR5"/>
<evidence type="ECO:0000313" key="2">
    <source>
        <dbReference type="Proteomes" id="UP000198688"/>
    </source>
</evidence>
<sequence length="113" mass="12314">MYQTPRPAYDLACDCNCPIHRGLPRSAYNAPGCRCLTSCASQPITVLAPQINGALFLDRADALWFVPALQPGHWDWRCATPVTDGHPLADADTLVSTLLAEVHARLVAFTHCL</sequence>
<dbReference type="EMBL" id="LT629758">
    <property type="protein sequence ID" value="SDT13309.1"/>
    <property type="molecule type" value="Genomic_DNA"/>
</dbReference>